<keyword evidence="2" id="KW-0812">Transmembrane</keyword>
<dbReference type="KEGG" id="cant:NCTC13489_02825"/>
<reference evidence="5 7" key="2">
    <citation type="submission" date="2018-12" db="EMBL/GenBank/DDBJ databases">
        <authorList>
            <consortium name="Pathogen Informatics"/>
        </authorList>
    </citation>
    <scope>NUCLEOTIDE SEQUENCE [LARGE SCALE GENOMIC DNA]</scope>
    <source>
        <strain evidence="5 7">NCTC13489</strain>
    </source>
</reference>
<dbReference type="EMBL" id="JPEP01000001">
    <property type="protein sequence ID" value="KEY20321.1"/>
    <property type="molecule type" value="Genomic_DNA"/>
</dbReference>
<dbReference type="PANTHER" id="PTHR33371:SF4">
    <property type="entry name" value="INTERMEMBRANE PHOSPHOLIPID TRANSPORT SYSTEM BINDING PROTEIN MLAD"/>
    <property type="match status" value="1"/>
</dbReference>
<dbReference type="PANTHER" id="PTHR33371">
    <property type="entry name" value="INTERMEMBRANE PHOSPHOLIPID TRANSPORT SYSTEM BINDING PROTEIN MLAD-RELATED"/>
    <property type="match status" value="1"/>
</dbReference>
<dbReference type="OrthoDB" id="9771725at2"/>
<name>A0A3S4VH23_9FLAO</name>
<feature type="coiled-coil region" evidence="1">
    <location>
        <begin position="287"/>
        <end position="334"/>
    </location>
</feature>
<accession>A0A3S4VH23</accession>
<evidence type="ECO:0000313" key="6">
    <source>
        <dbReference type="Proteomes" id="UP000028349"/>
    </source>
</evidence>
<dbReference type="Pfam" id="PF02470">
    <property type="entry name" value="MlaD"/>
    <property type="match status" value="1"/>
</dbReference>
<gene>
    <name evidence="4" type="ORF">HY04_03715</name>
    <name evidence="5" type="ORF">NCTC13489_02825</name>
</gene>
<reference evidence="4 6" key="1">
    <citation type="submission" date="2014-07" db="EMBL/GenBank/DDBJ databases">
        <authorList>
            <person name="Pisani N.G."/>
            <person name="Newman J.D."/>
        </authorList>
    </citation>
    <scope>NUCLEOTIDE SEQUENCE [LARGE SCALE GENOMIC DNA]</scope>
    <source>
        <strain evidence="4 6">LMG 24720</strain>
    </source>
</reference>
<protein>
    <submittedName>
        <fullName evidence="4">ABC transporter permease</fullName>
    </submittedName>
    <submittedName>
        <fullName evidence="5">Virulence factor Mce family protein</fullName>
    </submittedName>
</protein>
<dbReference type="InterPro" id="IPR003399">
    <property type="entry name" value="Mce/MlaD"/>
</dbReference>
<evidence type="ECO:0000259" key="3">
    <source>
        <dbReference type="Pfam" id="PF02470"/>
    </source>
</evidence>
<evidence type="ECO:0000313" key="7">
    <source>
        <dbReference type="Proteomes" id="UP000270036"/>
    </source>
</evidence>
<dbReference type="AlphaFoldDB" id="A0A3S4VH23"/>
<keyword evidence="6" id="KW-1185">Reference proteome</keyword>
<keyword evidence="1" id="KW-0175">Coiled coil</keyword>
<dbReference type="EMBL" id="LR134441">
    <property type="protein sequence ID" value="VEI01555.1"/>
    <property type="molecule type" value="Genomic_DNA"/>
</dbReference>
<dbReference type="RefSeq" id="WP_034717227.1">
    <property type="nucleotide sequence ID" value="NZ_FOIX01000002.1"/>
</dbReference>
<dbReference type="STRING" id="266748.HY04_03715"/>
<keyword evidence="2" id="KW-1133">Transmembrane helix</keyword>
<proteinExistence type="predicted"/>
<dbReference type="InterPro" id="IPR052336">
    <property type="entry name" value="MlaD_Phospholipid_Transporter"/>
</dbReference>
<evidence type="ECO:0000256" key="1">
    <source>
        <dbReference type="SAM" id="Coils"/>
    </source>
</evidence>
<feature type="transmembrane region" description="Helical" evidence="2">
    <location>
        <begin position="12"/>
        <end position="30"/>
    </location>
</feature>
<organism evidence="5 7">
    <name type="scientific">Kaistella antarctica</name>
    <dbReference type="NCBI Taxonomy" id="266748"/>
    <lineage>
        <taxon>Bacteria</taxon>
        <taxon>Pseudomonadati</taxon>
        <taxon>Bacteroidota</taxon>
        <taxon>Flavobacteriia</taxon>
        <taxon>Flavobacteriales</taxon>
        <taxon>Weeksellaceae</taxon>
        <taxon>Chryseobacterium group</taxon>
        <taxon>Kaistella</taxon>
    </lineage>
</organism>
<keyword evidence="2" id="KW-0472">Membrane</keyword>
<evidence type="ECO:0000313" key="4">
    <source>
        <dbReference type="EMBL" id="KEY20321.1"/>
    </source>
</evidence>
<evidence type="ECO:0000313" key="5">
    <source>
        <dbReference type="EMBL" id="VEI01555.1"/>
    </source>
</evidence>
<dbReference type="Proteomes" id="UP000028349">
    <property type="component" value="Unassembled WGS sequence"/>
</dbReference>
<feature type="domain" description="Mce/MlaD" evidence="3">
    <location>
        <begin position="40"/>
        <end position="117"/>
    </location>
</feature>
<evidence type="ECO:0000256" key="2">
    <source>
        <dbReference type="SAM" id="Phobius"/>
    </source>
</evidence>
<sequence length="337" mass="36654">MGKSDSSKIKVGIFVVVGTILLVTALYLVGKQQHLFSKNIQLYAVFTDVSGLQLGNNVRYSGVNVGTVSKIEMTAEGKITVEMSVDEKAARFIKKDAVATIASDGLVGSMVVNLVPGDNKAAKPVAAGDQIEIKTKVSVDEILETFSKTNESAALITSDLAKITHQVVGGKGALGAILSDSLLENDLRRSIAALKRTAEGTNRAMAQVNAVISKINYDQSAAAVLLSDPKSRKQIQDVFTNLEKSSQDINKVSKSLNEYVTEIKTGKGSLNYITKDETLVKNIDSTVVNVREATDKLNQNMEALKHNFLFRGYFRKLEKKKAKEIKESEIKENEVKL</sequence>
<dbReference type="Proteomes" id="UP000270036">
    <property type="component" value="Chromosome"/>
</dbReference>